<dbReference type="eggNOG" id="KOG3999">
    <property type="taxonomic scope" value="Eukaryota"/>
</dbReference>
<reference evidence="2" key="2">
    <citation type="submission" date="2015-06" db="UniProtKB">
        <authorList>
            <consortium name="EnsemblPlants"/>
        </authorList>
    </citation>
    <scope>IDENTIFICATION</scope>
    <source>
        <strain evidence="2">cv. Heinz 1706</strain>
    </source>
</reference>
<dbReference type="HOGENOM" id="CLU_2042135_0_0_1"/>
<dbReference type="PhylomeDB" id="K4CKA5"/>
<evidence type="ECO:0000256" key="1">
    <source>
        <dbReference type="SAM" id="Phobius"/>
    </source>
</evidence>
<proteinExistence type="predicted"/>
<sequence length="139" mass="15897">MLKKKYIDFSRSTSNPLPIWLHCGDLHQQVSASLITLGVEIRKLPVIREQAHSQTDEQNLSTQSRTRITLERGDAMAVHVSLRIFFRKLQCHEAKLGCTFYGIAQVGVFLIVLFQFFIPCTNKTYKAISLHCLLYVLDS</sequence>
<dbReference type="EnsemblPlants" id="Solyc08g044480.1.1">
    <property type="protein sequence ID" value="Solyc08g044480.1.1"/>
    <property type="gene ID" value="Solyc08g044480.1"/>
</dbReference>
<reference evidence="2" key="1">
    <citation type="journal article" date="2012" name="Nature">
        <title>The tomato genome sequence provides insights into fleshy fruit evolution.</title>
        <authorList>
            <consortium name="Tomato Genome Consortium"/>
        </authorList>
    </citation>
    <scope>NUCLEOTIDE SEQUENCE [LARGE SCALE GENOMIC DNA]</scope>
    <source>
        <strain evidence="2">cv. Heinz 1706</strain>
    </source>
</reference>
<accession>K4CKA5</accession>
<dbReference type="InterPro" id="IPR007150">
    <property type="entry name" value="HUS1/Mec3"/>
</dbReference>
<dbReference type="Gramene" id="Solyc08g044480.1.1">
    <property type="protein sequence ID" value="Solyc08g044480.1.1"/>
    <property type="gene ID" value="Solyc08g044480.1"/>
</dbReference>
<dbReference type="Pfam" id="PF04005">
    <property type="entry name" value="Hus1"/>
    <property type="match status" value="1"/>
</dbReference>
<evidence type="ECO:0000313" key="2">
    <source>
        <dbReference type="EnsemblPlants" id="Solyc08g044480.1.1"/>
    </source>
</evidence>
<dbReference type="PaxDb" id="4081-Solyc08g044480.1.1"/>
<dbReference type="InParanoid" id="K4CKA5"/>
<feature type="transmembrane region" description="Helical" evidence="1">
    <location>
        <begin position="96"/>
        <end position="118"/>
    </location>
</feature>
<keyword evidence="1" id="KW-0812">Transmembrane</keyword>
<keyword evidence="1" id="KW-1133">Transmembrane helix</keyword>
<name>K4CKA5_SOLLC</name>
<dbReference type="GO" id="GO:0000077">
    <property type="term" value="P:DNA damage checkpoint signaling"/>
    <property type="evidence" value="ECO:0007669"/>
    <property type="project" value="InterPro"/>
</dbReference>
<organism evidence="2">
    <name type="scientific">Solanum lycopersicum</name>
    <name type="common">Tomato</name>
    <name type="synonym">Lycopersicon esculentum</name>
    <dbReference type="NCBI Taxonomy" id="4081"/>
    <lineage>
        <taxon>Eukaryota</taxon>
        <taxon>Viridiplantae</taxon>
        <taxon>Streptophyta</taxon>
        <taxon>Embryophyta</taxon>
        <taxon>Tracheophyta</taxon>
        <taxon>Spermatophyta</taxon>
        <taxon>Magnoliopsida</taxon>
        <taxon>eudicotyledons</taxon>
        <taxon>Gunneridae</taxon>
        <taxon>Pentapetalae</taxon>
        <taxon>asterids</taxon>
        <taxon>lamiids</taxon>
        <taxon>Solanales</taxon>
        <taxon>Solanaceae</taxon>
        <taxon>Solanoideae</taxon>
        <taxon>Solaneae</taxon>
        <taxon>Solanum</taxon>
        <taxon>Solanum subgen. Lycopersicon</taxon>
    </lineage>
</organism>
<evidence type="ECO:0000313" key="3">
    <source>
        <dbReference type="Proteomes" id="UP000004994"/>
    </source>
</evidence>
<keyword evidence="3" id="KW-1185">Reference proteome</keyword>
<protein>
    <submittedName>
        <fullName evidence="2">Uncharacterized protein</fullName>
    </submittedName>
</protein>
<dbReference type="Proteomes" id="UP000004994">
    <property type="component" value="Chromosome 8"/>
</dbReference>
<dbReference type="GO" id="GO:0030896">
    <property type="term" value="C:checkpoint clamp complex"/>
    <property type="evidence" value="ECO:0007669"/>
    <property type="project" value="InterPro"/>
</dbReference>
<keyword evidence="1" id="KW-0472">Membrane</keyword>
<dbReference type="AlphaFoldDB" id="K4CKA5"/>
<dbReference type="STRING" id="4081.K4CKA5"/>